<proteinExistence type="predicted"/>
<reference evidence="1 2" key="1">
    <citation type="journal article" date="2014" name="Genome Announc.">
        <title>Genome Sequence of Afipia felis Strain 76713, Isolated in Hospital Water Using an Amoeba Co-Culture Procedure.</title>
        <authorList>
            <person name="Benamar S."/>
            <person name="La Scola B."/>
            <person name="Croce O."/>
        </authorList>
    </citation>
    <scope>NUCLEOTIDE SEQUENCE [LARGE SCALE GENOMIC DNA]</scope>
    <source>
        <strain evidence="1 2">76713</strain>
    </source>
</reference>
<keyword evidence="2" id="KW-1185">Reference proteome</keyword>
<name>A0A090MG49_AFIFE</name>
<gene>
    <name evidence="1" type="ORF">BN961_00011</name>
</gene>
<evidence type="ECO:0000313" key="1">
    <source>
        <dbReference type="EMBL" id="CEG06641.1"/>
    </source>
</evidence>
<accession>A0A090MG49</accession>
<dbReference type="AlphaFoldDB" id="A0A090MG49"/>
<sequence length="40" mass="4276">MMHGMMLGMGLMGLLVVIVLLLSAAALVKYLRSSNRGGDR</sequence>
<organism evidence="1 2">
    <name type="scientific">Afipia felis</name>
    <name type="common">Cat scratch disease bacillus</name>
    <dbReference type="NCBI Taxonomy" id="1035"/>
    <lineage>
        <taxon>Bacteria</taxon>
        <taxon>Pseudomonadati</taxon>
        <taxon>Pseudomonadota</taxon>
        <taxon>Alphaproteobacteria</taxon>
        <taxon>Hyphomicrobiales</taxon>
        <taxon>Nitrobacteraceae</taxon>
        <taxon>Afipia</taxon>
    </lineage>
</organism>
<dbReference type="EMBL" id="CCAZ020000001">
    <property type="protein sequence ID" value="CEG06641.1"/>
    <property type="molecule type" value="Genomic_DNA"/>
</dbReference>
<dbReference type="Proteomes" id="UP000035762">
    <property type="component" value="Unassembled WGS sequence"/>
</dbReference>
<comment type="caution">
    <text evidence="1">The sequence shown here is derived from an EMBL/GenBank/DDBJ whole genome shotgun (WGS) entry which is preliminary data.</text>
</comment>
<evidence type="ECO:0000313" key="2">
    <source>
        <dbReference type="Proteomes" id="UP000035762"/>
    </source>
</evidence>
<protein>
    <submittedName>
        <fullName evidence="1">Uncharacterized protein</fullName>
    </submittedName>
</protein>